<evidence type="ECO:0000313" key="2">
    <source>
        <dbReference type="Proteomes" id="UP000608071"/>
    </source>
</evidence>
<keyword evidence="2" id="KW-1185">Reference proteome</keyword>
<protein>
    <submittedName>
        <fullName evidence="1">Uncharacterized protein</fullName>
    </submittedName>
</protein>
<evidence type="ECO:0000313" key="1">
    <source>
        <dbReference type="EMBL" id="MBD7968182.1"/>
    </source>
</evidence>
<accession>A0ABR8SXF5</accession>
<proteinExistence type="predicted"/>
<sequence>MSVSPVTELVAGGYVHALINEAKSTENRRSYESYKIKVNGLDLEEATIEINSSYLIEYQRDSTGVLKQISFWKEGIAPW</sequence>
<reference evidence="1 2" key="1">
    <citation type="submission" date="2020-08" db="EMBL/GenBank/DDBJ databases">
        <title>A Genomic Blueprint of the Chicken Gut Microbiome.</title>
        <authorList>
            <person name="Gilroy R."/>
            <person name="Ravi A."/>
            <person name="Getino M."/>
            <person name="Pursley I."/>
            <person name="Horton D.L."/>
            <person name="Alikhan N.-F."/>
            <person name="Baker D."/>
            <person name="Gharbi K."/>
            <person name="Hall N."/>
            <person name="Watson M."/>
            <person name="Adriaenssens E.M."/>
            <person name="Foster-Nyarko E."/>
            <person name="Jarju S."/>
            <person name="Secka A."/>
            <person name="Antonio M."/>
            <person name="Oren A."/>
            <person name="Chaudhuri R."/>
            <person name="La Ragione R.M."/>
            <person name="Hildebrand F."/>
            <person name="Pallen M.J."/>
        </authorList>
    </citation>
    <scope>NUCLEOTIDE SEQUENCE [LARGE SCALE GENOMIC DNA]</scope>
    <source>
        <strain evidence="1 2">Sa2BVA9</strain>
    </source>
</reference>
<dbReference type="EMBL" id="JACSQL010000002">
    <property type="protein sequence ID" value="MBD7968182.1"/>
    <property type="molecule type" value="Genomic_DNA"/>
</dbReference>
<gene>
    <name evidence="1" type="ORF">H9647_08905</name>
</gene>
<name>A0ABR8SXF5_9BACL</name>
<organism evidence="1 2">
    <name type="scientific">Paenibacillus gallinarum</name>
    <dbReference type="NCBI Taxonomy" id="2762232"/>
    <lineage>
        <taxon>Bacteria</taxon>
        <taxon>Bacillati</taxon>
        <taxon>Bacillota</taxon>
        <taxon>Bacilli</taxon>
        <taxon>Bacillales</taxon>
        <taxon>Paenibacillaceae</taxon>
        <taxon>Paenibacillus</taxon>
    </lineage>
</organism>
<comment type="caution">
    <text evidence="1">The sequence shown here is derived from an EMBL/GenBank/DDBJ whole genome shotgun (WGS) entry which is preliminary data.</text>
</comment>
<dbReference type="Proteomes" id="UP000608071">
    <property type="component" value="Unassembled WGS sequence"/>
</dbReference>